<keyword evidence="2" id="KW-1185">Reference proteome</keyword>
<evidence type="ECO:0000313" key="2">
    <source>
        <dbReference type="Proteomes" id="UP001220377"/>
    </source>
</evidence>
<protein>
    <recommendedName>
        <fullName evidence="3">SH3 domain-containing protein</fullName>
    </recommendedName>
</protein>
<name>A0ABY7WU01_9LACO</name>
<organism evidence="1 2">
    <name type="scientific">Lacticaseibacillus pabuli</name>
    <dbReference type="NCBI Taxonomy" id="3025672"/>
    <lineage>
        <taxon>Bacteria</taxon>
        <taxon>Bacillati</taxon>
        <taxon>Bacillota</taxon>
        <taxon>Bacilli</taxon>
        <taxon>Lactobacillales</taxon>
        <taxon>Lactobacillaceae</taxon>
        <taxon>Lacticaseibacillus</taxon>
    </lineage>
</organism>
<dbReference type="RefSeq" id="WP_274261928.1">
    <property type="nucleotide sequence ID" value="NZ_CP117884.1"/>
</dbReference>
<accession>A0ABY7WU01</accession>
<reference evidence="1 2" key="1">
    <citation type="submission" date="2023-02" db="EMBL/GenBank/DDBJ databases">
        <title>Genome sequence of Lacticaseibacillus sp. KACC 23028.</title>
        <authorList>
            <person name="Kim S."/>
            <person name="Heo J."/>
            <person name="Kwon S.-W."/>
        </authorList>
    </citation>
    <scope>NUCLEOTIDE SEQUENCE [LARGE SCALE GENOMIC DNA]</scope>
    <source>
        <strain evidence="1 2">KACC 23028</strain>
    </source>
</reference>
<evidence type="ECO:0008006" key="3">
    <source>
        <dbReference type="Google" id="ProtNLM"/>
    </source>
</evidence>
<sequence length="237" mass="25940">MAFTHTGVYITDSNNQTVELPVAPAEYAPTHEVDSNTDTVLGLGEVIVLGKDKLRTIEIQSTFPRDMDSAVWATAEQTLDSADDYIKFLEDAMAKQKPVRVVVSNSSFNLQGVITKFEPSLKNTVDYDYTLDVTEYRDYKAKKLGVPKKTPMQTIKIKLPKVGKQRPAPAKKIGMGSAVVVNGQLHRDSYGTGPGQTEHNATLKISNIAPGRKYPYHVSNGNGGWLGWVSAGSVKLK</sequence>
<dbReference type="EMBL" id="CP117884">
    <property type="protein sequence ID" value="WDF83639.1"/>
    <property type="molecule type" value="Genomic_DNA"/>
</dbReference>
<proteinExistence type="predicted"/>
<gene>
    <name evidence="1" type="ORF">PQ472_05225</name>
</gene>
<dbReference type="Proteomes" id="UP001220377">
    <property type="component" value="Chromosome"/>
</dbReference>
<evidence type="ECO:0000313" key="1">
    <source>
        <dbReference type="EMBL" id="WDF83639.1"/>
    </source>
</evidence>